<dbReference type="EC" id="2.1.1.-" evidence="7"/>
<reference evidence="7 8" key="1">
    <citation type="submission" date="2023-06" db="EMBL/GenBank/DDBJ databases">
        <title>Pelomonas sp. APW6 16S ribosomal RNA gene genome sequencing and assembly.</title>
        <authorList>
            <person name="Woo H."/>
        </authorList>
    </citation>
    <scope>NUCLEOTIDE SEQUENCE [LARGE SCALE GENOMIC DNA]</scope>
    <source>
        <strain evidence="7 8">APW6</strain>
    </source>
</reference>
<dbReference type="Gene3D" id="3.30.70.1170">
    <property type="entry name" value="Sun protein, domain 3"/>
    <property type="match status" value="1"/>
</dbReference>
<keyword evidence="1 5" id="KW-0489">Methyltransferase</keyword>
<name>A0ABT7LNT2_9BURK</name>
<comment type="caution">
    <text evidence="7">The sequence shown here is derived from an EMBL/GenBank/DDBJ whole genome shotgun (WGS) entry which is preliminary data.</text>
</comment>
<feature type="binding site" evidence="5">
    <location>
        <position position="252"/>
    </location>
    <ligand>
        <name>S-adenosyl-L-methionine</name>
        <dbReference type="ChEBI" id="CHEBI:59789"/>
    </ligand>
</feature>
<evidence type="ECO:0000256" key="1">
    <source>
        <dbReference type="ARBA" id="ARBA00022603"/>
    </source>
</evidence>
<keyword evidence="2 5" id="KW-0808">Transferase</keyword>
<dbReference type="GO" id="GO:0008168">
    <property type="term" value="F:methyltransferase activity"/>
    <property type="evidence" value="ECO:0007669"/>
    <property type="project" value="UniProtKB-KW"/>
</dbReference>
<protein>
    <submittedName>
        <fullName evidence="7">RsmB/NOP family class I SAM-dependent RNA methyltransferase</fullName>
        <ecNumber evidence="7">2.1.1.-</ecNumber>
    </submittedName>
</protein>
<comment type="similarity">
    <text evidence="5">Belongs to the class I-like SAM-binding methyltransferase superfamily. RsmB/NOP family.</text>
</comment>
<dbReference type="Gene3D" id="3.40.50.150">
    <property type="entry name" value="Vaccinia Virus protein VP39"/>
    <property type="match status" value="1"/>
</dbReference>
<dbReference type="RefSeq" id="WP_285984211.1">
    <property type="nucleotide sequence ID" value="NZ_JASVDS010000007.1"/>
</dbReference>
<dbReference type="PROSITE" id="PS51686">
    <property type="entry name" value="SAM_MT_RSMB_NOP"/>
    <property type="match status" value="1"/>
</dbReference>
<comment type="caution">
    <text evidence="5">Lacks conserved residue(s) required for the propagation of feature annotation.</text>
</comment>
<dbReference type="GO" id="GO:0032259">
    <property type="term" value="P:methylation"/>
    <property type="evidence" value="ECO:0007669"/>
    <property type="project" value="UniProtKB-KW"/>
</dbReference>
<gene>
    <name evidence="7" type="ORF">QRD43_19700</name>
</gene>
<keyword evidence="8" id="KW-1185">Reference proteome</keyword>
<organism evidence="7 8">
    <name type="scientific">Roseateles subflavus</name>
    <dbReference type="NCBI Taxonomy" id="3053353"/>
    <lineage>
        <taxon>Bacteria</taxon>
        <taxon>Pseudomonadati</taxon>
        <taxon>Pseudomonadota</taxon>
        <taxon>Betaproteobacteria</taxon>
        <taxon>Burkholderiales</taxon>
        <taxon>Sphaerotilaceae</taxon>
        <taxon>Roseateles</taxon>
    </lineage>
</organism>
<keyword evidence="4 5" id="KW-0694">RNA-binding</keyword>
<dbReference type="Pfam" id="PF01189">
    <property type="entry name" value="Methyltr_RsmB-F"/>
    <property type="match status" value="1"/>
</dbReference>
<dbReference type="CDD" id="cd02440">
    <property type="entry name" value="AdoMet_MTases"/>
    <property type="match status" value="1"/>
</dbReference>
<dbReference type="InterPro" id="IPR001678">
    <property type="entry name" value="MeTrfase_RsmB-F_NOP2_dom"/>
</dbReference>
<evidence type="ECO:0000313" key="8">
    <source>
        <dbReference type="Proteomes" id="UP001238603"/>
    </source>
</evidence>
<evidence type="ECO:0000259" key="6">
    <source>
        <dbReference type="PROSITE" id="PS51686"/>
    </source>
</evidence>
<dbReference type="InterPro" id="IPR049560">
    <property type="entry name" value="MeTrfase_RsmB-F_NOP2_cat"/>
</dbReference>
<dbReference type="EMBL" id="JASVDS010000007">
    <property type="protein sequence ID" value="MDL5034134.1"/>
    <property type="molecule type" value="Genomic_DNA"/>
</dbReference>
<evidence type="ECO:0000256" key="3">
    <source>
        <dbReference type="ARBA" id="ARBA00022691"/>
    </source>
</evidence>
<evidence type="ECO:0000256" key="4">
    <source>
        <dbReference type="ARBA" id="ARBA00022884"/>
    </source>
</evidence>
<dbReference type="InterPro" id="IPR029063">
    <property type="entry name" value="SAM-dependent_MTases_sf"/>
</dbReference>
<dbReference type="Pfam" id="PF22458">
    <property type="entry name" value="RsmF-B_ferredox"/>
    <property type="match status" value="1"/>
</dbReference>
<evidence type="ECO:0000256" key="2">
    <source>
        <dbReference type="ARBA" id="ARBA00022679"/>
    </source>
</evidence>
<dbReference type="InterPro" id="IPR054728">
    <property type="entry name" value="RsmB-like_ferredoxin"/>
</dbReference>
<evidence type="ECO:0000313" key="7">
    <source>
        <dbReference type="EMBL" id="MDL5034134.1"/>
    </source>
</evidence>
<dbReference type="PANTHER" id="PTHR22807:SF53">
    <property type="entry name" value="RIBOSOMAL RNA SMALL SUBUNIT METHYLTRANSFERASE B-RELATED"/>
    <property type="match status" value="1"/>
</dbReference>
<feature type="active site" description="Nucleophile" evidence="5">
    <location>
        <position position="352"/>
    </location>
</feature>
<sequence length="420" mass="45989">MHPNALLDLCAELLRSVLKFDAPADGVVSAFFRKNKALGQRERHALAETTYAVLRQKPLLQSLAQSGSGPLERRLAILAWAGGDAGLKGALKPQEQEWLQQVRQVDLASLAPKLRHNMPEWLAEPLLARLGEEEFWALAASMNEGAPLDLRVNTLKAKREDVQAQLKAAGIDAQTMPYSPWGLRVQGKPALNKLEAFTSGALEVQDEGSQLLALALDAKRSEMVVDFCAGAGGKTLALGAAMRNTGRLYAFDVSGHRLESLKPRLARSGLSNVYPAQIAHERDDRIKRLSGKIDRVLVDAPCSGLGTLRRNPDLKWRQSPQAVAELQVKQRAILDSAARLLKPGGRLVYATCSLLEAENEEIARAFGEAHPDFVPLDAAAVLEKAHVTQAAGLCEQGFIRLWPHRHRVDGFFAAIWERKA</sequence>
<dbReference type="PANTHER" id="PTHR22807">
    <property type="entry name" value="NOP2 YEAST -RELATED NOL1/NOP2/FMU SUN DOMAIN-CONTAINING"/>
    <property type="match status" value="1"/>
</dbReference>
<dbReference type="SUPFAM" id="SSF53335">
    <property type="entry name" value="S-adenosyl-L-methionine-dependent methyltransferases"/>
    <property type="match status" value="1"/>
</dbReference>
<accession>A0ABT7LNT2</accession>
<feature type="binding site" evidence="5">
    <location>
        <position position="299"/>
    </location>
    <ligand>
        <name>S-adenosyl-L-methionine</name>
        <dbReference type="ChEBI" id="CHEBI:59789"/>
    </ligand>
</feature>
<feature type="domain" description="SAM-dependent MTase RsmB/NOP-type" evidence="6">
    <location>
        <begin position="138"/>
        <end position="419"/>
    </location>
</feature>
<proteinExistence type="inferred from homology"/>
<dbReference type="Proteomes" id="UP001238603">
    <property type="component" value="Unassembled WGS sequence"/>
</dbReference>
<dbReference type="InterPro" id="IPR023267">
    <property type="entry name" value="RCMT"/>
</dbReference>
<dbReference type="PRINTS" id="PR02008">
    <property type="entry name" value="RCMTFAMILY"/>
</dbReference>
<keyword evidence="3 5" id="KW-0949">S-adenosyl-L-methionine</keyword>
<evidence type="ECO:0000256" key="5">
    <source>
        <dbReference type="PROSITE-ProRule" id="PRU01023"/>
    </source>
</evidence>